<dbReference type="InterPro" id="IPR001138">
    <property type="entry name" value="Zn2Cys6_DnaBD"/>
</dbReference>
<keyword evidence="7" id="KW-1185">Reference proteome</keyword>
<dbReference type="HOGENOM" id="CLU_024934_5_2_1"/>
<dbReference type="Pfam" id="PF00172">
    <property type="entry name" value="Zn_clus"/>
    <property type="match status" value="1"/>
</dbReference>
<dbReference type="InterPro" id="IPR053157">
    <property type="entry name" value="Sterol_Uptake_Regulator"/>
</dbReference>
<proteinExistence type="predicted"/>
<keyword evidence="4" id="KW-0539">Nucleus</keyword>
<reference evidence="6 7" key="1">
    <citation type="journal article" date="2008" name="Nat. Biotechnol.">
        <title>Genome sequencing and analysis of the filamentous fungus Penicillium chrysogenum.</title>
        <authorList>
            <person name="van den Berg M.A."/>
            <person name="Albang R."/>
            <person name="Albermann K."/>
            <person name="Badger J.H."/>
            <person name="Daran J.-M."/>
            <person name="Driessen A.J.M."/>
            <person name="Garcia-Estrada C."/>
            <person name="Fedorova N.D."/>
            <person name="Harris D.M."/>
            <person name="Heijne W.H.M."/>
            <person name="Joardar V.S."/>
            <person name="Kiel J.A.K.W."/>
            <person name="Kovalchuk A."/>
            <person name="Martin J.F."/>
            <person name="Nierman W.C."/>
            <person name="Nijland J.G."/>
            <person name="Pronk J.T."/>
            <person name="Roubos J.A."/>
            <person name="van der Klei I.J."/>
            <person name="van Peij N.N.M.E."/>
            <person name="Veenhuis M."/>
            <person name="von Doehren H."/>
            <person name="Wagner C."/>
            <person name="Wortman J.R."/>
            <person name="Bovenberg R.A.L."/>
        </authorList>
    </citation>
    <scope>NUCLEOTIDE SEQUENCE [LARGE SCALE GENOMIC DNA]</scope>
    <source>
        <strain evidence="7">ATCC 28089 / DSM 1075 / NRRL 1951 / Wisconsin 54-1255</strain>
    </source>
</reference>
<evidence type="ECO:0000256" key="3">
    <source>
        <dbReference type="ARBA" id="ARBA00023163"/>
    </source>
</evidence>
<protein>
    <submittedName>
        <fullName evidence="6">Pc12g04050 protein</fullName>
    </submittedName>
</protein>
<dbReference type="GO" id="GO:0001228">
    <property type="term" value="F:DNA-binding transcription activator activity, RNA polymerase II-specific"/>
    <property type="evidence" value="ECO:0007669"/>
    <property type="project" value="TreeGrafter"/>
</dbReference>
<sequence length="397" mass="44630">MPLRRSHPKSHHGCDQCKRRRVKCDEQQPACKNCVTRIQNCHYQSSARIKWASAPASGHASGSGSPGAINRHAQLQTENNFMPLNAMKSLYRVALDVPRLSLGCEGVRLIDNWFKSTIYTVTIDEASLRVVNIVTRDAAKAHDFLLHGMIALSAFQFAVQGAMPLRATHVRNANQHLDYALEKFRPVVGDINATNATAIITFSSLITIICFASGRTQPRDVTFAPVDELLQVFGLSKNWFIVLLEAGKHLNLASFIDGMHRPDPVQFPLFPGKTALDRLEELIIANGASNVASEKDSYKAAIHLLRLVLHKVHIDKSNPTVVMEWGRKVPGEYFHLIKNRCPLALVIFAHYSVALHYCNNIWWLKGWGRRVLLSVWHNLHPCWRSSIVWPMETVGIE</sequence>
<evidence type="ECO:0000259" key="5">
    <source>
        <dbReference type="PROSITE" id="PS50048"/>
    </source>
</evidence>
<evidence type="ECO:0000256" key="1">
    <source>
        <dbReference type="ARBA" id="ARBA00023015"/>
    </source>
</evidence>
<dbReference type="PROSITE" id="PS00463">
    <property type="entry name" value="ZN2_CY6_FUNGAL_1"/>
    <property type="match status" value="1"/>
</dbReference>
<dbReference type="GO" id="GO:0003677">
    <property type="term" value="F:DNA binding"/>
    <property type="evidence" value="ECO:0007669"/>
    <property type="project" value="UniProtKB-KW"/>
</dbReference>
<dbReference type="EMBL" id="AM920427">
    <property type="protein sequence ID" value="CAP80032.1"/>
    <property type="molecule type" value="Genomic_DNA"/>
</dbReference>
<name>B6GXB1_PENRW</name>
<dbReference type="Gene3D" id="4.10.240.10">
    <property type="entry name" value="Zn(2)-C6 fungal-type DNA-binding domain"/>
    <property type="match status" value="1"/>
</dbReference>
<evidence type="ECO:0000256" key="2">
    <source>
        <dbReference type="ARBA" id="ARBA00023125"/>
    </source>
</evidence>
<dbReference type="GO" id="GO:0008270">
    <property type="term" value="F:zinc ion binding"/>
    <property type="evidence" value="ECO:0007669"/>
    <property type="project" value="InterPro"/>
</dbReference>
<keyword evidence="2" id="KW-0238">DNA-binding</keyword>
<dbReference type="Proteomes" id="UP000000724">
    <property type="component" value="Contig Pc00c12"/>
</dbReference>
<accession>B6GXB1</accession>
<gene>
    <name evidence="6" type="ORF">Pc12g04050</name>
    <name evidence="6" type="ORF">PCH_Pc12g04050</name>
</gene>
<dbReference type="VEuPathDB" id="FungiDB:PCH_Pc12g04050"/>
<keyword evidence="1" id="KW-0805">Transcription regulation</keyword>
<feature type="domain" description="Zn(2)-C6 fungal-type" evidence="5">
    <location>
        <begin position="13"/>
        <end position="43"/>
    </location>
</feature>
<dbReference type="AlphaFoldDB" id="B6GXB1"/>
<evidence type="ECO:0000256" key="4">
    <source>
        <dbReference type="ARBA" id="ARBA00023242"/>
    </source>
</evidence>
<dbReference type="SUPFAM" id="SSF57701">
    <property type="entry name" value="Zn2/Cys6 DNA-binding domain"/>
    <property type="match status" value="1"/>
</dbReference>
<dbReference type="SMART" id="SM00066">
    <property type="entry name" value="GAL4"/>
    <property type="match status" value="1"/>
</dbReference>
<dbReference type="InterPro" id="IPR036864">
    <property type="entry name" value="Zn2-C6_fun-type_DNA-bd_sf"/>
</dbReference>
<evidence type="ECO:0000313" key="6">
    <source>
        <dbReference type="EMBL" id="CAP80032.1"/>
    </source>
</evidence>
<dbReference type="CDD" id="cd00067">
    <property type="entry name" value="GAL4"/>
    <property type="match status" value="1"/>
</dbReference>
<evidence type="ECO:0000313" key="7">
    <source>
        <dbReference type="Proteomes" id="UP000000724"/>
    </source>
</evidence>
<dbReference type="OrthoDB" id="5386330at2759"/>
<dbReference type="PROSITE" id="PS50048">
    <property type="entry name" value="ZN2_CY6_FUNGAL_2"/>
    <property type="match status" value="1"/>
</dbReference>
<dbReference type="PANTHER" id="PTHR47784:SF5">
    <property type="entry name" value="STEROL UPTAKE CONTROL PROTEIN 2"/>
    <property type="match status" value="1"/>
</dbReference>
<dbReference type="BioCyc" id="PCHR:PC12G04050-MONOMER"/>
<dbReference type="OMA" id="SSIWKED"/>
<dbReference type="PANTHER" id="PTHR47784">
    <property type="entry name" value="STEROL UPTAKE CONTROL PROTEIN 2"/>
    <property type="match status" value="1"/>
</dbReference>
<organism evidence="6 7">
    <name type="scientific">Penicillium rubens (strain ATCC 28089 / DSM 1075 / NRRL 1951 / Wisconsin 54-1255)</name>
    <name type="common">Penicillium chrysogenum</name>
    <dbReference type="NCBI Taxonomy" id="500485"/>
    <lineage>
        <taxon>Eukaryota</taxon>
        <taxon>Fungi</taxon>
        <taxon>Dikarya</taxon>
        <taxon>Ascomycota</taxon>
        <taxon>Pezizomycotina</taxon>
        <taxon>Eurotiomycetes</taxon>
        <taxon>Eurotiomycetidae</taxon>
        <taxon>Eurotiales</taxon>
        <taxon>Aspergillaceae</taxon>
        <taxon>Penicillium</taxon>
        <taxon>Penicillium chrysogenum species complex</taxon>
    </lineage>
</organism>
<keyword evidence="3" id="KW-0804">Transcription</keyword>